<evidence type="ECO:0000256" key="9">
    <source>
        <dbReference type="ARBA" id="ARBA00023049"/>
    </source>
</evidence>
<evidence type="ECO:0000256" key="4">
    <source>
        <dbReference type="ARBA" id="ARBA00022670"/>
    </source>
</evidence>
<evidence type="ECO:0000256" key="10">
    <source>
        <dbReference type="SAM" id="SignalP"/>
    </source>
</evidence>
<keyword evidence="3" id="KW-0964">Secreted</keyword>
<keyword evidence="6 10" id="KW-0732">Signal</keyword>
<evidence type="ECO:0000256" key="5">
    <source>
        <dbReference type="ARBA" id="ARBA00022723"/>
    </source>
</evidence>
<dbReference type="PIRSF" id="PIRSF007519">
    <property type="entry name" value="Protease_InhA"/>
    <property type="match status" value="1"/>
</dbReference>
<dbReference type="Pfam" id="PF20774">
    <property type="entry name" value="InhA-like_VEG"/>
    <property type="match status" value="1"/>
</dbReference>
<dbReference type="InterPro" id="IPR024079">
    <property type="entry name" value="MetalloPept_cat_dom_sf"/>
</dbReference>
<protein>
    <submittedName>
        <fullName evidence="13">Protease</fullName>
    </submittedName>
</protein>
<keyword evidence="8" id="KW-0862">Zinc</keyword>
<evidence type="ECO:0000259" key="12">
    <source>
        <dbReference type="Pfam" id="PF20774"/>
    </source>
</evidence>
<dbReference type="Proteomes" id="UP000652013">
    <property type="component" value="Unassembled WGS sequence"/>
</dbReference>
<dbReference type="Gene3D" id="3.40.390.10">
    <property type="entry name" value="Collagenase (Catalytic Domain)"/>
    <property type="match status" value="1"/>
</dbReference>
<evidence type="ECO:0000313" key="13">
    <source>
        <dbReference type="EMBL" id="GIJ03661.1"/>
    </source>
</evidence>
<evidence type="ECO:0000256" key="1">
    <source>
        <dbReference type="ARBA" id="ARBA00001947"/>
    </source>
</evidence>
<keyword evidence="5" id="KW-0479">Metal-binding</keyword>
<dbReference type="GO" id="GO:0006508">
    <property type="term" value="P:proteolysis"/>
    <property type="evidence" value="ECO:0007669"/>
    <property type="project" value="UniProtKB-KW"/>
</dbReference>
<feature type="chain" id="PRO_5035182842" evidence="10">
    <location>
        <begin position="28"/>
        <end position="799"/>
    </location>
</feature>
<dbReference type="GO" id="GO:0005576">
    <property type="term" value="C:extracellular region"/>
    <property type="evidence" value="ECO:0007669"/>
    <property type="project" value="UniProtKB-SubCell"/>
</dbReference>
<evidence type="ECO:0000256" key="8">
    <source>
        <dbReference type="ARBA" id="ARBA00022833"/>
    </source>
</evidence>
<feature type="signal peptide" evidence="10">
    <location>
        <begin position="1"/>
        <end position="27"/>
    </location>
</feature>
<evidence type="ECO:0000313" key="14">
    <source>
        <dbReference type="Proteomes" id="UP000652013"/>
    </source>
</evidence>
<proteinExistence type="predicted"/>
<dbReference type="InterPro" id="IPR048665">
    <property type="entry name" value="InhA-like_VEG"/>
</dbReference>
<keyword evidence="14" id="KW-1185">Reference proteome</keyword>
<gene>
    <name evidence="13" type="ORF">Sya03_30130</name>
</gene>
<evidence type="ECO:0000256" key="2">
    <source>
        <dbReference type="ARBA" id="ARBA00004613"/>
    </source>
</evidence>
<dbReference type="Pfam" id="PF20773">
    <property type="entry name" value="InhA-like_MAM"/>
    <property type="match status" value="1"/>
</dbReference>
<evidence type="ECO:0000259" key="11">
    <source>
        <dbReference type="Pfam" id="PF05547"/>
    </source>
</evidence>
<feature type="domain" description="Immune inhibitor A-like metallopeptidase VEG" evidence="12">
    <location>
        <begin position="634"/>
        <end position="790"/>
    </location>
</feature>
<keyword evidence="9" id="KW-0482">Metalloprotease</keyword>
<dbReference type="AlphaFoldDB" id="A0A8J3Y822"/>
<comment type="subcellular location">
    <subcellularLocation>
        <location evidence="2">Secreted</location>
    </subcellularLocation>
</comment>
<dbReference type="InterPro" id="IPR008757">
    <property type="entry name" value="Peptidase_M6-like_domain"/>
</dbReference>
<dbReference type="GO" id="GO:0046872">
    <property type="term" value="F:metal ion binding"/>
    <property type="evidence" value="ECO:0007669"/>
    <property type="project" value="UniProtKB-KW"/>
</dbReference>
<evidence type="ECO:0000256" key="6">
    <source>
        <dbReference type="ARBA" id="ARBA00022729"/>
    </source>
</evidence>
<comment type="caution">
    <text evidence="13">The sequence shown here is derived from an EMBL/GenBank/DDBJ whole genome shotgun (WGS) entry which is preliminary data.</text>
</comment>
<dbReference type="SUPFAM" id="SSF55486">
    <property type="entry name" value="Metalloproteases ('zincins'), catalytic domain"/>
    <property type="match status" value="1"/>
</dbReference>
<name>A0A8J3Y822_9ACTN</name>
<evidence type="ECO:0000256" key="7">
    <source>
        <dbReference type="ARBA" id="ARBA00022801"/>
    </source>
</evidence>
<dbReference type="EMBL" id="BOOY01000022">
    <property type="protein sequence ID" value="GIJ03661.1"/>
    <property type="molecule type" value="Genomic_DNA"/>
</dbReference>
<sequence length="799" mass="87315">MRKVVVGLLGAAMVSTVGIMLPTVAQAAPPVEPPAAAPVGERHSDELPNPFEDKRRALRQEAINGVLKGEIKAQERNGSMVAKVGATQGEGLTSRRVAAKGKDQYVELAREQTDRIFVILAEFGDEAHPEYPDGVDVDPATPGPTQYDGPVHNAIPQPDRTKDNTTVWQPDYNQAHYQQLYFGEGAGVESLKTYYETQSSGRYSVEGKVTDWVKVKYNQARYGRDCPGTAECTEETLSDANMWALVTDAATKWVEEQKAAGRSDAEIKADMQSFDQWDRNDFDGDGNFNESDGYIDHFQIVHAGGDQSDGDPTYGEDAIWAHRWYAYYTDAGRTGPAGNLAGGTQIGNTGIWIGDYTVQPENGGLSVFAHEYGHDLGLPDDYDTSGAGPNANPEYWTLMAQSRLSGAGEPLGTRPGDLGAWQKLQLGWLDYEIVVAGQKRTLDMGPQEYNTAKAQGLVVVLPDKNVERPLGAPFAGTKQYFSGNANNLDTSMTREFDLTGATAAQLSLKGRYAIEPKYDFLYVEASTDAGKTWTKLNGTVAGQPFGEDGSKSPAISGTSAGKWVDIAVPLTAYAGQKPLVRFHYRSDGGRNDGGFFGDDITVTKDGATVLTDGAETATTWTLAGFTVQGATITRAYDHFYIAGNRSFVSYDKYLKTGPYNFGWAATRPDWVEHFSYQQGLLISYNDTSVPDNNINVHPGEGRNLIIDSRPRPLYNIEGQLWRSRISMYDAPFSLQKADSFTLHINGKPSYIRGQAAQPVFDDTKQFFYPEAVWGVKLPAVGVKIEVLKQNGTSLKVRVS</sequence>
<evidence type="ECO:0000256" key="3">
    <source>
        <dbReference type="ARBA" id="ARBA00022525"/>
    </source>
</evidence>
<dbReference type="NCBIfam" id="TIGR03296">
    <property type="entry name" value="M6dom_TIGR03296"/>
    <property type="match status" value="1"/>
</dbReference>
<feature type="domain" description="Peptidase M6-like" evidence="11">
    <location>
        <begin position="104"/>
        <end position="423"/>
    </location>
</feature>
<dbReference type="Gene3D" id="2.60.120.260">
    <property type="entry name" value="Galactose-binding domain-like"/>
    <property type="match status" value="1"/>
</dbReference>
<organism evidence="13 14">
    <name type="scientific">Spirilliplanes yamanashiensis</name>
    <dbReference type="NCBI Taxonomy" id="42233"/>
    <lineage>
        <taxon>Bacteria</taxon>
        <taxon>Bacillati</taxon>
        <taxon>Actinomycetota</taxon>
        <taxon>Actinomycetes</taxon>
        <taxon>Micromonosporales</taxon>
        <taxon>Micromonosporaceae</taxon>
        <taxon>Spirilliplanes</taxon>
    </lineage>
</organism>
<keyword evidence="4 13" id="KW-0645">Protease</keyword>
<dbReference type="PANTHER" id="PTHR13062">
    <property type="entry name" value="COLLAGENASE"/>
    <property type="match status" value="1"/>
</dbReference>
<dbReference type="Pfam" id="PF05547">
    <property type="entry name" value="Peptidase_M6"/>
    <property type="match status" value="1"/>
</dbReference>
<accession>A0A8J3Y822</accession>
<dbReference type="PANTHER" id="PTHR13062:SF12">
    <property type="entry name" value="ALPHA-2-MACROGLOBULIN DOMAIN-CONTAINING PROTEIN"/>
    <property type="match status" value="1"/>
</dbReference>
<comment type="cofactor">
    <cofactor evidence="1">
        <name>Zn(2+)</name>
        <dbReference type="ChEBI" id="CHEBI:29105"/>
    </cofactor>
</comment>
<dbReference type="InterPro" id="IPR012300">
    <property type="entry name" value="Pept_M6_InhA"/>
</dbReference>
<keyword evidence="7" id="KW-0378">Hydrolase</keyword>
<reference evidence="13" key="1">
    <citation type="submission" date="2021-01" db="EMBL/GenBank/DDBJ databases">
        <title>Whole genome shotgun sequence of Spirilliplanes yamanashiensis NBRC 15828.</title>
        <authorList>
            <person name="Komaki H."/>
            <person name="Tamura T."/>
        </authorList>
    </citation>
    <scope>NUCLEOTIDE SEQUENCE</scope>
    <source>
        <strain evidence="13">NBRC 15828</strain>
    </source>
</reference>
<dbReference type="GO" id="GO:0008237">
    <property type="term" value="F:metallopeptidase activity"/>
    <property type="evidence" value="ECO:0007669"/>
    <property type="project" value="UniProtKB-KW"/>
</dbReference>